<dbReference type="InterPro" id="IPR036625">
    <property type="entry name" value="E3-bd_dom_sf"/>
</dbReference>
<feature type="domain" description="Lsr2 dimerization" evidence="3">
    <location>
        <begin position="1"/>
        <end position="61"/>
    </location>
</feature>
<dbReference type="Gene3D" id="3.30.60.230">
    <property type="entry name" value="Lsr2, dimerization domain"/>
    <property type="match status" value="1"/>
</dbReference>
<dbReference type="RefSeq" id="WP_140007494.1">
    <property type="nucleotide sequence ID" value="NZ_JBHMDG010000015.1"/>
</dbReference>
<evidence type="ECO:0000313" key="5">
    <source>
        <dbReference type="EMBL" id="MFB9314018.1"/>
    </source>
</evidence>
<feature type="region of interest" description="Disordered" evidence="2">
    <location>
        <begin position="63"/>
        <end position="99"/>
    </location>
</feature>
<dbReference type="Pfam" id="PF23359">
    <property type="entry name" value="Lsr2_DNA-bd"/>
    <property type="match status" value="1"/>
</dbReference>
<dbReference type="InterPro" id="IPR042261">
    <property type="entry name" value="Lsr2-like_dimerization"/>
</dbReference>
<sequence length="111" mass="11884">MAQNTTITYVSDLSGKEIVDSDQPTVSFGWDGTDYTIDLTAGEAEKFYNSLEKYLSVATKVTKSSTGKKKAPSGSGPSAAEVRAWAQSNGHDVPERGRIPAAVREAYDAVH</sequence>
<reference evidence="5 6" key="1">
    <citation type="submission" date="2024-09" db="EMBL/GenBank/DDBJ databases">
        <authorList>
            <person name="Sun Q."/>
            <person name="Mori K."/>
        </authorList>
    </citation>
    <scope>NUCLEOTIDE SEQUENCE [LARGE SCALE GENOMIC DNA]</scope>
    <source>
        <strain evidence="5 6">JCM 9626</strain>
    </source>
</reference>
<organism evidence="5 6">
    <name type="scientific">Nocardioides plantarum</name>
    <dbReference type="NCBI Taxonomy" id="29299"/>
    <lineage>
        <taxon>Bacteria</taxon>
        <taxon>Bacillati</taxon>
        <taxon>Actinomycetota</taxon>
        <taxon>Actinomycetes</taxon>
        <taxon>Propionibacteriales</taxon>
        <taxon>Nocardioidaceae</taxon>
        <taxon>Nocardioides</taxon>
    </lineage>
</organism>
<evidence type="ECO:0000259" key="3">
    <source>
        <dbReference type="Pfam" id="PF11774"/>
    </source>
</evidence>
<dbReference type="InterPro" id="IPR024412">
    <property type="entry name" value="Lsr2_dim_dom"/>
</dbReference>
<proteinExistence type="predicted"/>
<feature type="domain" description="Lsr2 DNA-binding" evidence="4">
    <location>
        <begin position="75"/>
        <end position="109"/>
    </location>
</feature>
<name>A0ABV5KBA6_9ACTN</name>
<dbReference type="Gene3D" id="4.10.320.10">
    <property type="entry name" value="E3-binding domain"/>
    <property type="match status" value="1"/>
</dbReference>
<dbReference type="Pfam" id="PF11774">
    <property type="entry name" value="Lsr2"/>
    <property type="match status" value="1"/>
</dbReference>
<keyword evidence="1" id="KW-0238">DNA-binding</keyword>
<evidence type="ECO:0000313" key="6">
    <source>
        <dbReference type="Proteomes" id="UP001589750"/>
    </source>
</evidence>
<keyword evidence="6" id="KW-1185">Reference proteome</keyword>
<dbReference type="Proteomes" id="UP001589750">
    <property type="component" value="Unassembled WGS sequence"/>
</dbReference>
<comment type="caution">
    <text evidence="5">The sequence shown here is derived from an EMBL/GenBank/DDBJ whole genome shotgun (WGS) entry which is preliminary data.</text>
</comment>
<evidence type="ECO:0000259" key="4">
    <source>
        <dbReference type="Pfam" id="PF23359"/>
    </source>
</evidence>
<gene>
    <name evidence="5" type="ORF">ACFFRI_13270</name>
</gene>
<accession>A0ABV5KBA6</accession>
<dbReference type="EMBL" id="JBHMDG010000015">
    <property type="protein sequence ID" value="MFB9314018.1"/>
    <property type="molecule type" value="Genomic_DNA"/>
</dbReference>
<evidence type="ECO:0000256" key="2">
    <source>
        <dbReference type="SAM" id="MobiDB-lite"/>
    </source>
</evidence>
<protein>
    <submittedName>
        <fullName evidence="5">Lsr2 family protein</fullName>
    </submittedName>
</protein>
<dbReference type="InterPro" id="IPR055370">
    <property type="entry name" value="Lsr2_DNA-bd"/>
</dbReference>
<evidence type="ECO:0000256" key="1">
    <source>
        <dbReference type="ARBA" id="ARBA00023125"/>
    </source>
</evidence>